<feature type="compositionally biased region" description="Polar residues" evidence="1">
    <location>
        <begin position="19"/>
        <end position="30"/>
    </location>
</feature>
<evidence type="ECO:0000256" key="1">
    <source>
        <dbReference type="SAM" id="MobiDB-lite"/>
    </source>
</evidence>
<feature type="region of interest" description="Disordered" evidence="1">
    <location>
        <begin position="59"/>
        <end position="83"/>
    </location>
</feature>
<reference evidence="2 3" key="1">
    <citation type="submission" date="2024-01" db="EMBL/GenBank/DDBJ databases">
        <title>Genome assemblies of Stephania.</title>
        <authorList>
            <person name="Yang L."/>
        </authorList>
    </citation>
    <scope>NUCLEOTIDE SEQUENCE [LARGE SCALE GENOMIC DNA]</scope>
    <source>
        <strain evidence="2">QJT</strain>
        <tissue evidence="2">Leaf</tissue>
    </source>
</reference>
<feature type="compositionally biased region" description="Basic and acidic residues" evidence="1">
    <location>
        <begin position="65"/>
        <end position="83"/>
    </location>
</feature>
<dbReference type="AlphaFoldDB" id="A0AAP0IYM7"/>
<feature type="region of interest" description="Disordered" evidence="1">
    <location>
        <begin position="1"/>
        <end position="47"/>
    </location>
</feature>
<keyword evidence="3" id="KW-1185">Reference proteome</keyword>
<sequence length="115" mass="13088">MVHNHDRDPKQFQKIAKTVGNNPLISSKKVTPSPDMKSFGNVETHMGGPRLSFQLECRKGGGGCRSREEEQDSREGESTGRNCREGWKEEWISPPVTVVLRPPLAWSEVWWFGHQ</sequence>
<protein>
    <submittedName>
        <fullName evidence="2">Uncharacterized protein</fullName>
    </submittedName>
</protein>
<feature type="compositionally biased region" description="Basic and acidic residues" evidence="1">
    <location>
        <begin position="1"/>
        <end position="11"/>
    </location>
</feature>
<proteinExistence type="predicted"/>
<gene>
    <name evidence="2" type="ORF">Sjap_013786</name>
</gene>
<evidence type="ECO:0000313" key="2">
    <source>
        <dbReference type="EMBL" id="KAK9124184.1"/>
    </source>
</evidence>
<accession>A0AAP0IYM7</accession>
<organism evidence="2 3">
    <name type="scientific">Stephania japonica</name>
    <dbReference type="NCBI Taxonomy" id="461633"/>
    <lineage>
        <taxon>Eukaryota</taxon>
        <taxon>Viridiplantae</taxon>
        <taxon>Streptophyta</taxon>
        <taxon>Embryophyta</taxon>
        <taxon>Tracheophyta</taxon>
        <taxon>Spermatophyta</taxon>
        <taxon>Magnoliopsida</taxon>
        <taxon>Ranunculales</taxon>
        <taxon>Menispermaceae</taxon>
        <taxon>Menispermoideae</taxon>
        <taxon>Cissampelideae</taxon>
        <taxon>Stephania</taxon>
    </lineage>
</organism>
<comment type="caution">
    <text evidence="2">The sequence shown here is derived from an EMBL/GenBank/DDBJ whole genome shotgun (WGS) entry which is preliminary data.</text>
</comment>
<name>A0AAP0IYM7_9MAGN</name>
<evidence type="ECO:0000313" key="3">
    <source>
        <dbReference type="Proteomes" id="UP001417504"/>
    </source>
</evidence>
<dbReference type="EMBL" id="JBBNAE010000005">
    <property type="protein sequence ID" value="KAK9124184.1"/>
    <property type="molecule type" value="Genomic_DNA"/>
</dbReference>
<dbReference type="Proteomes" id="UP001417504">
    <property type="component" value="Unassembled WGS sequence"/>
</dbReference>